<gene>
    <name evidence="2" type="ORF">GCM10011387_19090</name>
</gene>
<feature type="signal peptide" evidence="1">
    <location>
        <begin position="1"/>
        <end position="21"/>
    </location>
</feature>
<dbReference type="Proteomes" id="UP000651668">
    <property type="component" value="Unassembled WGS sequence"/>
</dbReference>
<reference evidence="2" key="1">
    <citation type="journal article" date="2014" name="Int. J. Syst. Evol. Microbiol.">
        <title>Complete genome sequence of Corynebacterium casei LMG S-19264T (=DSM 44701T), isolated from a smear-ripened cheese.</title>
        <authorList>
            <consortium name="US DOE Joint Genome Institute (JGI-PGF)"/>
            <person name="Walter F."/>
            <person name="Albersmeier A."/>
            <person name="Kalinowski J."/>
            <person name="Ruckert C."/>
        </authorList>
    </citation>
    <scope>NUCLEOTIDE SEQUENCE</scope>
    <source>
        <strain evidence="2">CGMCC 1.15343</strain>
    </source>
</reference>
<proteinExistence type="predicted"/>
<name>A0A916UC65_9SPHI</name>
<evidence type="ECO:0000313" key="3">
    <source>
        <dbReference type="Proteomes" id="UP000651668"/>
    </source>
</evidence>
<dbReference type="RefSeq" id="WP_188626670.1">
    <property type="nucleotide sequence ID" value="NZ_BMIL01000006.1"/>
</dbReference>
<keyword evidence="3" id="KW-1185">Reference proteome</keyword>
<dbReference type="EMBL" id="BMIL01000006">
    <property type="protein sequence ID" value="GGC65680.1"/>
    <property type="molecule type" value="Genomic_DNA"/>
</dbReference>
<evidence type="ECO:0000256" key="1">
    <source>
        <dbReference type="SAM" id="SignalP"/>
    </source>
</evidence>
<sequence>MKKICLLVTLFVSLLAVKSNAQDKFAAWPALAEFHTVMSATFHPAEEGDFDPVKQRSGELVDKAASLGKSVVPAQFDKPAIRTALKQLKTKTAALNKIVLKKAKNEKINTALVSVHDTFHEIVGLCTEDKDSH</sequence>
<feature type="chain" id="PRO_5037771071" evidence="1">
    <location>
        <begin position="22"/>
        <end position="133"/>
    </location>
</feature>
<accession>A0A916UC65</accession>
<reference evidence="2" key="2">
    <citation type="submission" date="2020-09" db="EMBL/GenBank/DDBJ databases">
        <authorList>
            <person name="Sun Q."/>
            <person name="Zhou Y."/>
        </authorList>
    </citation>
    <scope>NUCLEOTIDE SEQUENCE</scope>
    <source>
        <strain evidence="2">CGMCC 1.15343</strain>
    </source>
</reference>
<evidence type="ECO:0000313" key="2">
    <source>
        <dbReference type="EMBL" id="GGC65680.1"/>
    </source>
</evidence>
<comment type="caution">
    <text evidence="2">The sequence shown here is derived from an EMBL/GenBank/DDBJ whole genome shotgun (WGS) entry which is preliminary data.</text>
</comment>
<protein>
    <submittedName>
        <fullName evidence="2">Uncharacterized protein</fullName>
    </submittedName>
</protein>
<organism evidence="2 3">
    <name type="scientific">Pedobacter quisquiliarum</name>
    <dbReference type="NCBI Taxonomy" id="1834438"/>
    <lineage>
        <taxon>Bacteria</taxon>
        <taxon>Pseudomonadati</taxon>
        <taxon>Bacteroidota</taxon>
        <taxon>Sphingobacteriia</taxon>
        <taxon>Sphingobacteriales</taxon>
        <taxon>Sphingobacteriaceae</taxon>
        <taxon>Pedobacter</taxon>
    </lineage>
</organism>
<dbReference type="AlphaFoldDB" id="A0A916UC65"/>
<keyword evidence="1" id="KW-0732">Signal</keyword>